<organism evidence="1 2">
    <name type="scientific">Aphis craccivora</name>
    <name type="common">Cowpea aphid</name>
    <dbReference type="NCBI Taxonomy" id="307492"/>
    <lineage>
        <taxon>Eukaryota</taxon>
        <taxon>Metazoa</taxon>
        <taxon>Ecdysozoa</taxon>
        <taxon>Arthropoda</taxon>
        <taxon>Hexapoda</taxon>
        <taxon>Insecta</taxon>
        <taxon>Pterygota</taxon>
        <taxon>Neoptera</taxon>
        <taxon>Paraneoptera</taxon>
        <taxon>Hemiptera</taxon>
        <taxon>Sternorrhyncha</taxon>
        <taxon>Aphidomorpha</taxon>
        <taxon>Aphidoidea</taxon>
        <taxon>Aphididae</taxon>
        <taxon>Aphidini</taxon>
        <taxon>Aphis</taxon>
        <taxon>Aphis</taxon>
    </lineage>
</organism>
<dbReference type="AlphaFoldDB" id="A0A6G0Z293"/>
<dbReference type="Proteomes" id="UP000478052">
    <property type="component" value="Unassembled WGS sequence"/>
</dbReference>
<gene>
    <name evidence="1" type="ORF">FWK35_00002817</name>
</gene>
<accession>A0A6G0Z293</accession>
<evidence type="ECO:0000313" key="1">
    <source>
        <dbReference type="EMBL" id="KAF0764703.1"/>
    </source>
</evidence>
<comment type="caution">
    <text evidence="1">The sequence shown here is derived from an EMBL/GenBank/DDBJ whole genome shotgun (WGS) entry which is preliminary data.</text>
</comment>
<evidence type="ECO:0000313" key="2">
    <source>
        <dbReference type="Proteomes" id="UP000478052"/>
    </source>
</evidence>
<protein>
    <submittedName>
        <fullName evidence="1">Bardet-Biedl syndrome 1 protein</fullName>
    </submittedName>
</protein>
<keyword evidence="2" id="KW-1185">Reference proteome</keyword>
<name>A0A6G0Z293_APHCR</name>
<sequence>MPIIVPETEINCETFVTCCTYGGSDERAIDIVVSRGMNVIYRAKVNMPVYNIQTNNHNEEINDTMS</sequence>
<proteinExistence type="predicted"/>
<dbReference type="EMBL" id="VUJU01001570">
    <property type="protein sequence ID" value="KAF0764703.1"/>
    <property type="molecule type" value="Genomic_DNA"/>
</dbReference>
<reference evidence="1 2" key="1">
    <citation type="submission" date="2019-08" db="EMBL/GenBank/DDBJ databases">
        <title>Whole genome of Aphis craccivora.</title>
        <authorList>
            <person name="Voronova N.V."/>
            <person name="Shulinski R.S."/>
            <person name="Bandarenka Y.V."/>
            <person name="Zhorov D.G."/>
            <person name="Warner D."/>
        </authorList>
    </citation>
    <scope>NUCLEOTIDE SEQUENCE [LARGE SCALE GENOMIC DNA]</scope>
    <source>
        <strain evidence="1">180601</strain>
        <tissue evidence="1">Whole Body</tissue>
    </source>
</reference>